<accession>A0A8S4B2C2</accession>
<dbReference type="Proteomes" id="UP000677803">
    <property type="component" value="Unassembled WGS sequence"/>
</dbReference>
<reference evidence="12" key="1">
    <citation type="submission" date="2021-05" db="EMBL/GenBank/DDBJ databases">
        <authorList>
            <person name="Tigano A."/>
        </authorList>
    </citation>
    <scope>NUCLEOTIDE SEQUENCE</scope>
</reference>
<dbReference type="EMBL" id="CAJRST010010001">
    <property type="protein sequence ID" value="CAG5904147.1"/>
    <property type="molecule type" value="Genomic_DNA"/>
</dbReference>
<organism evidence="12 13">
    <name type="scientific">Menidia menidia</name>
    <name type="common">Atlantic silverside</name>
    <dbReference type="NCBI Taxonomy" id="238744"/>
    <lineage>
        <taxon>Eukaryota</taxon>
        <taxon>Metazoa</taxon>
        <taxon>Chordata</taxon>
        <taxon>Craniata</taxon>
        <taxon>Vertebrata</taxon>
        <taxon>Euteleostomi</taxon>
        <taxon>Actinopterygii</taxon>
        <taxon>Neopterygii</taxon>
        <taxon>Teleostei</taxon>
        <taxon>Neoteleostei</taxon>
        <taxon>Acanthomorphata</taxon>
        <taxon>Ovalentaria</taxon>
        <taxon>Atherinomorphae</taxon>
        <taxon>Atheriniformes</taxon>
        <taxon>Atherinopsidae</taxon>
        <taxon>Menidiinae</taxon>
        <taxon>Menidia</taxon>
    </lineage>
</organism>
<proteinExistence type="inferred from homology"/>
<evidence type="ECO:0000256" key="1">
    <source>
        <dbReference type="ARBA" id="ARBA00004325"/>
    </source>
</evidence>
<evidence type="ECO:0000256" key="11">
    <source>
        <dbReference type="SAM" id="Phobius"/>
    </source>
</evidence>
<evidence type="ECO:0000256" key="7">
    <source>
        <dbReference type="ARBA" id="ARBA00023128"/>
    </source>
</evidence>
<keyword evidence="11" id="KW-0812">Transmembrane</keyword>
<comment type="similarity">
    <text evidence="2">Belongs to the ATPase F chain family.</text>
</comment>
<dbReference type="Pfam" id="PF10206">
    <property type="entry name" value="WRW"/>
    <property type="match status" value="1"/>
</dbReference>
<dbReference type="PANTHER" id="PTHR13080">
    <property type="entry name" value="ATP SYNTHASE F CHAIN, MITOCHONDRIAL-RELATED"/>
    <property type="match status" value="1"/>
</dbReference>
<dbReference type="GO" id="GO:0045259">
    <property type="term" value="C:proton-transporting ATP synthase complex"/>
    <property type="evidence" value="ECO:0007669"/>
    <property type="project" value="UniProtKB-KW"/>
</dbReference>
<evidence type="ECO:0000256" key="5">
    <source>
        <dbReference type="ARBA" id="ARBA00022781"/>
    </source>
</evidence>
<keyword evidence="9" id="KW-0066">ATP synthesis</keyword>
<comment type="subcellular location">
    <subcellularLocation>
        <location evidence="1">Mitochondrion membrane</location>
    </subcellularLocation>
</comment>
<feature type="transmembrane region" description="Helical" evidence="11">
    <location>
        <begin position="484"/>
        <end position="503"/>
    </location>
</feature>
<comment type="caution">
    <text evidence="12">The sequence shown here is derived from an EMBL/GenBank/DDBJ whole genome shotgun (WGS) entry which is preliminary data.</text>
</comment>
<keyword evidence="11" id="KW-1133">Transmembrane helix</keyword>
<gene>
    <name evidence="12" type="ORF">MMEN_LOCUS9368</name>
</gene>
<feature type="compositionally biased region" description="Basic and acidic residues" evidence="10">
    <location>
        <begin position="142"/>
        <end position="155"/>
    </location>
</feature>
<protein>
    <submittedName>
        <fullName evidence="12">(Atlantic silverside) hypothetical protein</fullName>
    </submittedName>
</protein>
<evidence type="ECO:0000256" key="6">
    <source>
        <dbReference type="ARBA" id="ARBA00023065"/>
    </source>
</evidence>
<feature type="region of interest" description="Disordered" evidence="10">
    <location>
        <begin position="29"/>
        <end position="204"/>
    </location>
</feature>
<feature type="compositionally biased region" description="Polar residues" evidence="10">
    <location>
        <begin position="160"/>
        <end position="195"/>
    </location>
</feature>
<evidence type="ECO:0000256" key="8">
    <source>
        <dbReference type="ARBA" id="ARBA00023136"/>
    </source>
</evidence>
<evidence type="ECO:0000256" key="10">
    <source>
        <dbReference type="SAM" id="MobiDB-lite"/>
    </source>
</evidence>
<evidence type="ECO:0000313" key="12">
    <source>
        <dbReference type="EMBL" id="CAG5904147.1"/>
    </source>
</evidence>
<dbReference type="OrthoDB" id="8921675at2759"/>
<dbReference type="AlphaFoldDB" id="A0A8S4B2C2"/>
<evidence type="ECO:0000256" key="4">
    <source>
        <dbReference type="ARBA" id="ARBA00022547"/>
    </source>
</evidence>
<keyword evidence="6" id="KW-0406">Ion transport</keyword>
<keyword evidence="13" id="KW-1185">Reference proteome</keyword>
<dbReference type="GO" id="GO:0046933">
    <property type="term" value="F:proton-transporting ATP synthase activity, rotational mechanism"/>
    <property type="evidence" value="ECO:0007669"/>
    <property type="project" value="TreeGrafter"/>
</dbReference>
<keyword evidence="3" id="KW-0813">Transport</keyword>
<feature type="region of interest" description="Disordered" evidence="10">
    <location>
        <begin position="366"/>
        <end position="415"/>
    </location>
</feature>
<keyword evidence="7" id="KW-0496">Mitochondrion</keyword>
<dbReference type="PANTHER" id="PTHR13080:SF13">
    <property type="entry name" value="ATP SYNTHASE SUBUNIT F, MITOCHONDRIAL"/>
    <property type="match status" value="1"/>
</dbReference>
<keyword evidence="5" id="KW-0375">Hydrogen ion transport</keyword>
<dbReference type="GO" id="GO:0031966">
    <property type="term" value="C:mitochondrial membrane"/>
    <property type="evidence" value="ECO:0007669"/>
    <property type="project" value="UniProtKB-SubCell"/>
</dbReference>
<evidence type="ECO:0000256" key="3">
    <source>
        <dbReference type="ARBA" id="ARBA00022448"/>
    </source>
</evidence>
<dbReference type="GO" id="GO:0042776">
    <property type="term" value="P:proton motive force-driven mitochondrial ATP synthesis"/>
    <property type="evidence" value="ECO:0007669"/>
    <property type="project" value="TreeGrafter"/>
</dbReference>
<keyword evidence="4" id="KW-0138">CF(0)</keyword>
<evidence type="ECO:0000256" key="2">
    <source>
        <dbReference type="ARBA" id="ARBA00005895"/>
    </source>
</evidence>
<evidence type="ECO:0000313" key="13">
    <source>
        <dbReference type="Proteomes" id="UP000677803"/>
    </source>
</evidence>
<feature type="compositionally biased region" description="Pro residues" evidence="10">
    <location>
        <begin position="392"/>
        <end position="401"/>
    </location>
</feature>
<feature type="compositionally biased region" description="Polar residues" evidence="10">
    <location>
        <begin position="31"/>
        <end position="49"/>
    </location>
</feature>
<keyword evidence="8 11" id="KW-0472">Membrane</keyword>
<name>A0A8S4B2C2_9TELE</name>
<dbReference type="InterPro" id="IPR019344">
    <property type="entry name" value="F1F0-ATPsyn_F_prd"/>
</dbReference>
<evidence type="ECO:0000256" key="9">
    <source>
        <dbReference type="ARBA" id="ARBA00023310"/>
    </source>
</evidence>
<sequence length="515" mass="55551">MSCFSTEVCPFCGKTYKRLKSHLPHCKAVKSSKTAPTAQSDTPNQSAPSHQAAALPPTTAKGKKSTPKSSVKADLYEEEGKNVTPQPSTPPQPASSILPSSTKTKKKKLSDQIRTAILSSDPSPLLPPTISKPKKKSGKTLIEAEKFDKNSEGPHKITLKGSSPSFKSTEQTETEANGNKASVKDSSLSRLSVSTKPKKKVSNTKDLLSAAKQMSDFQSSKRPHARDNFWVESAEEPEDVSVDSLFLKSENGPQGKVTIQDVKATLGRKSSRPSILSQIGAADSRSDKIRLEDLSPGLPPAENQKDAIGHTATPIVASDKLVSTSLRSSELKPVQEKCRPPAVICPAAPLFSVNARSGVQQAAPAPPAVALGKGSEVDRPVPPGLLSMSPTLPQPSGPLPSPRATQTLPGRTEAGRLDIRKQKAAVTPTEGVPAPRGLGQVRLRELPEWLASRTPTHPRDVVDVVQRGWQWYYRRYIDVKKGGVAGLGMLLAGYCVLSYTWSYPHIKLSRWRKYH</sequence>